<name>A0A8J3AFJ2_9BACI</name>
<sequence length="81" mass="8929">MNNHIIGGIGILMSIILFGMTVIPSTVISLSGVERGNDQSLYLIGTALFNNSFIPLIVSIVFLFVGIRYLIKGIKEYYNFS</sequence>
<keyword evidence="1" id="KW-1133">Transmembrane helix</keyword>
<keyword evidence="3" id="KW-1185">Reference proteome</keyword>
<proteinExistence type="predicted"/>
<dbReference type="RefSeq" id="WP_087997967.1">
    <property type="nucleotide sequence ID" value="NZ_BMHB01000001.1"/>
</dbReference>
<dbReference type="AlphaFoldDB" id="A0A8J3AFJ2"/>
<protein>
    <submittedName>
        <fullName evidence="2">Uncharacterized protein</fullName>
    </submittedName>
</protein>
<keyword evidence="1" id="KW-0812">Transmembrane</keyword>
<accession>A0A8J3AFJ2</accession>
<feature type="transmembrane region" description="Helical" evidence="1">
    <location>
        <begin position="53"/>
        <end position="71"/>
    </location>
</feature>
<dbReference type="Proteomes" id="UP000626244">
    <property type="component" value="Unassembled WGS sequence"/>
</dbReference>
<keyword evidence="1" id="KW-0472">Membrane</keyword>
<gene>
    <name evidence="2" type="ORF">GCM10007380_15650</name>
</gene>
<comment type="caution">
    <text evidence="2">The sequence shown here is derived from an EMBL/GenBank/DDBJ whole genome shotgun (WGS) entry which is preliminary data.</text>
</comment>
<organism evidence="2 3">
    <name type="scientific">Gottfriedia solisilvae</name>
    <dbReference type="NCBI Taxonomy" id="1516104"/>
    <lineage>
        <taxon>Bacteria</taxon>
        <taxon>Bacillati</taxon>
        <taxon>Bacillota</taxon>
        <taxon>Bacilli</taxon>
        <taxon>Bacillales</taxon>
        <taxon>Bacillaceae</taxon>
        <taxon>Gottfriedia</taxon>
    </lineage>
</organism>
<dbReference type="OrthoDB" id="2885479at2"/>
<reference evidence="3" key="1">
    <citation type="journal article" date="2019" name="Int. J. Syst. Evol. Microbiol.">
        <title>The Global Catalogue of Microorganisms (GCM) 10K type strain sequencing project: providing services to taxonomists for standard genome sequencing and annotation.</title>
        <authorList>
            <consortium name="The Broad Institute Genomics Platform"/>
            <consortium name="The Broad Institute Genome Sequencing Center for Infectious Disease"/>
            <person name="Wu L."/>
            <person name="Ma J."/>
        </authorList>
    </citation>
    <scope>NUCLEOTIDE SEQUENCE [LARGE SCALE GENOMIC DNA]</scope>
    <source>
        <strain evidence="3">CGMCC 1.14993</strain>
    </source>
</reference>
<dbReference type="EMBL" id="BMHB01000001">
    <property type="protein sequence ID" value="GGI12985.1"/>
    <property type="molecule type" value="Genomic_DNA"/>
</dbReference>
<evidence type="ECO:0000313" key="2">
    <source>
        <dbReference type="EMBL" id="GGI12985.1"/>
    </source>
</evidence>
<evidence type="ECO:0000256" key="1">
    <source>
        <dbReference type="SAM" id="Phobius"/>
    </source>
</evidence>
<evidence type="ECO:0000313" key="3">
    <source>
        <dbReference type="Proteomes" id="UP000626244"/>
    </source>
</evidence>
<feature type="transmembrane region" description="Helical" evidence="1">
    <location>
        <begin position="12"/>
        <end position="33"/>
    </location>
</feature>